<comment type="caution">
    <text evidence="2">The sequence shown here is derived from an EMBL/GenBank/DDBJ whole genome shotgun (WGS) entry which is preliminary data.</text>
</comment>
<gene>
    <name evidence="2" type="ORF">CR513_47477</name>
</gene>
<organism evidence="2 3">
    <name type="scientific">Mucuna pruriens</name>
    <name type="common">Velvet bean</name>
    <name type="synonym">Dolichos pruriens</name>
    <dbReference type="NCBI Taxonomy" id="157652"/>
    <lineage>
        <taxon>Eukaryota</taxon>
        <taxon>Viridiplantae</taxon>
        <taxon>Streptophyta</taxon>
        <taxon>Embryophyta</taxon>
        <taxon>Tracheophyta</taxon>
        <taxon>Spermatophyta</taxon>
        <taxon>Magnoliopsida</taxon>
        <taxon>eudicotyledons</taxon>
        <taxon>Gunneridae</taxon>
        <taxon>Pentapetalae</taxon>
        <taxon>rosids</taxon>
        <taxon>fabids</taxon>
        <taxon>Fabales</taxon>
        <taxon>Fabaceae</taxon>
        <taxon>Papilionoideae</taxon>
        <taxon>50 kb inversion clade</taxon>
        <taxon>NPAAA clade</taxon>
        <taxon>indigoferoid/millettioid clade</taxon>
        <taxon>Phaseoleae</taxon>
        <taxon>Mucuna</taxon>
    </lineage>
</organism>
<evidence type="ECO:0000313" key="2">
    <source>
        <dbReference type="EMBL" id="RDX72972.1"/>
    </source>
</evidence>
<keyword evidence="3" id="KW-1185">Reference proteome</keyword>
<feature type="compositionally biased region" description="Basic and acidic residues" evidence="1">
    <location>
        <begin position="289"/>
        <end position="299"/>
    </location>
</feature>
<accession>A0A371F3T7</accession>
<feature type="region of interest" description="Disordered" evidence="1">
    <location>
        <begin position="268"/>
        <end position="306"/>
    </location>
</feature>
<protein>
    <submittedName>
        <fullName evidence="2">Uncharacterized protein</fullName>
    </submittedName>
</protein>
<reference evidence="2" key="1">
    <citation type="submission" date="2018-05" db="EMBL/GenBank/DDBJ databases">
        <title>Draft genome of Mucuna pruriens seed.</title>
        <authorList>
            <person name="Nnadi N.E."/>
            <person name="Vos R."/>
            <person name="Hasami M.H."/>
            <person name="Devisetty U.K."/>
            <person name="Aguiy J.C."/>
        </authorList>
    </citation>
    <scope>NUCLEOTIDE SEQUENCE [LARGE SCALE GENOMIC DNA]</scope>
    <source>
        <strain evidence="2">JCA_2017</strain>
    </source>
</reference>
<name>A0A371F3T7_MUCPR</name>
<feature type="compositionally biased region" description="Basic and acidic residues" evidence="1">
    <location>
        <begin position="192"/>
        <end position="201"/>
    </location>
</feature>
<evidence type="ECO:0000313" key="3">
    <source>
        <dbReference type="Proteomes" id="UP000257109"/>
    </source>
</evidence>
<feature type="region of interest" description="Disordered" evidence="1">
    <location>
        <begin position="174"/>
        <end position="223"/>
    </location>
</feature>
<feature type="compositionally biased region" description="Polar residues" evidence="1">
    <location>
        <begin position="175"/>
        <end position="191"/>
    </location>
</feature>
<proteinExistence type="predicted"/>
<sequence>MVVGERIELGIRHKKFAQASSNAGFAKKLTSKKKKAKANAVLIEPIFPQGKGAAPLYPAQSHVRARSTSAYASSPPISYVPPYYPRADIGAAGTPKPAQQGTRRMPKTLTLIPMTYMELLPQVLEQKLVEIVPLKPVSPPYPRSYDLKAWCDYHGPRPSRWWFARFLRLRAECSKQPSPSPQMHDSQCNKPQNRERAEVPNRRGGSLTAQESDSRMDGALPNPVSQQILDIETILRIDNVTLVPNNAGKSSRQDEEENLEEEVLIELDKETGKTKAPVQDQNLEVVNQGRKERARESQGRKSMSQT</sequence>
<dbReference type="EMBL" id="QJKJ01010697">
    <property type="protein sequence ID" value="RDX72972.1"/>
    <property type="molecule type" value="Genomic_DNA"/>
</dbReference>
<evidence type="ECO:0000256" key="1">
    <source>
        <dbReference type="SAM" id="MobiDB-lite"/>
    </source>
</evidence>
<feature type="non-terminal residue" evidence="2">
    <location>
        <position position="1"/>
    </location>
</feature>
<dbReference type="Proteomes" id="UP000257109">
    <property type="component" value="Unassembled WGS sequence"/>
</dbReference>
<dbReference type="AlphaFoldDB" id="A0A371F3T7"/>